<accession>A0A7W8FZI7</accession>
<dbReference type="AlphaFoldDB" id="A0A7W8FZI7"/>
<dbReference type="Proteomes" id="UP000521199">
    <property type="component" value="Unassembled WGS sequence"/>
</dbReference>
<feature type="domain" description="Pyrrolo-quinoline quinone repeat" evidence="5">
    <location>
        <begin position="80"/>
        <end position="311"/>
    </location>
</feature>
<dbReference type="InterPro" id="IPR015943">
    <property type="entry name" value="WD40/YVTN_repeat-like_dom_sf"/>
</dbReference>
<evidence type="ECO:0000313" key="7">
    <source>
        <dbReference type="Proteomes" id="UP000521199"/>
    </source>
</evidence>
<proteinExistence type="inferred from homology"/>
<keyword evidence="1 4" id="KW-0732">Signal</keyword>
<comment type="subunit">
    <text evidence="4">Part of the Bam complex.</text>
</comment>
<dbReference type="InterPro" id="IPR017687">
    <property type="entry name" value="BamB"/>
</dbReference>
<gene>
    <name evidence="4" type="primary">bamB</name>
    <name evidence="6" type="ORF">HNQ52_002064</name>
</gene>
<dbReference type="SMART" id="SM00564">
    <property type="entry name" value="PQQ"/>
    <property type="match status" value="6"/>
</dbReference>
<sequence>MRRPVLLRAAIVLGLLALIAACGGSKKENVEPPAELTEFSPTVDVSEVWSRSIGDGERLLSLRQHPVVSGGRVYAADVERGEVVALDAANGSELWSVETELRLSGGPGVGEGTLAVGSLKGDVIALNPDTGSERWRAKVSSEVISTPAIANGVVVVRSNDGRVFGYAATDGERRWVYDRGVPSLTLRGNGSPMAADGVVYLGYDNGQVVALRIEDGVQLWEQTVAVGEGRTELDRMVDIDGEMIVDSGELFAASFNGQVLGIALDGGRPLWNREVSSYAGLALGGEKILLSDRDGTVWALDRSTGSALWKQEALAHRWLSTPAIHGNYAVFGDLEGYLHWISLENGELAARQRLDKEPIRATPQVEGDMLYAVSIEGQLGAFRIN</sequence>
<dbReference type="GO" id="GO:0043165">
    <property type="term" value="P:Gram-negative-bacterium-type cell outer membrane assembly"/>
    <property type="evidence" value="ECO:0007669"/>
    <property type="project" value="UniProtKB-UniRule"/>
</dbReference>
<evidence type="ECO:0000256" key="2">
    <source>
        <dbReference type="ARBA" id="ARBA00023136"/>
    </source>
</evidence>
<keyword evidence="4" id="KW-0564">Palmitate</keyword>
<keyword evidence="3 4" id="KW-0998">Cell outer membrane</keyword>
<comment type="function">
    <text evidence="4">Part of the outer membrane protein assembly complex, which is involved in assembly and insertion of beta-barrel proteins into the outer membrane.</text>
</comment>
<name>A0A7W8FZI7_9GAMM</name>
<dbReference type="Gene3D" id="2.130.10.10">
    <property type="entry name" value="YVTN repeat-like/Quinoprotein amine dehydrogenase"/>
    <property type="match status" value="1"/>
</dbReference>
<dbReference type="PROSITE" id="PS51257">
    <property type="entry name" value="PROKAR_LIPOPROTEIN"/>
    <property type="match status" value="1"/>
</dbReference>
<dbReference type="NCBIfam" id="TIGR03300">
    <property type="entry name" value="assembly_YfgL"/>
    <property type="match status" value="1"/>
</dbReference>
<protein>
    <recommendedName>
        <fullName evidence="4">Outer membrane protein assembly factor BamB</fullName>
    </recommendedName>
</protein>
<organism evidence="6 7">
    <name type="scientific">Chiayiivirga flava</name>
    <dbReference type="NCBI Taxonomy" id="659595"/>
    <lineage>
        <taxon>Bacteria</taxon>
        <taxon>Pseudomonadati</taxon>
        <taxon>Pseudomonadota</taxon>
        <taxon>Gammaproteobacteria</taxon>
        <taxon>Lysobacterales</taxon>
        <taxon>Lysobacteraceae</taxon>
        <taxon>Chiayiivirga</taxon>
    </lineage>
</organism>
<keyword evidence="2 4" id="KW-0472">Membrane</keyword>
<keyword evidence="7" id="KW-1185">Reference proteome</keyword>
<evidence type="ECO:0000313" key="6">
    <source>
        <dbReference type="EMBL" id="MBB5208522.1"/>
    </source>
</evidence>
<dbReference type="GO" id="GO:0009279">
    <property type="term" value="C:cell outer membrane"/>
    <property type="evidence" value="ECO:0007669"/>
    <property type="project" value="UniProtKB-SubCell"/>
</dbReference>
<evidence type="ECO:0000256" key="3">
    <source>
        <dbReference type="ARBA" id="ARBA00023237"/>
    </source>
</evidence>
<comment type="caution">
    <text evidence="6">The sequence shown here is derived from an EMBL/GenBank/DDBJ whole genome shotgun (WGS) entry which is preliminary data.</text>
</comment>
<dbReference type="SUPFAM" id="SSF50998">
    <property type="entry name" value="Quinoprotein alcohol dehydrogenase-like"/>
    <property type="match status" value="1"/>
</dbReference>
<keyword evidence="4" id="KW-0449">Lipoprotein</keyword>
<dbReference type="PANTHER" id="PTHR34512">
    <property type="entry name" value="CELL SURFACE PROTEIN"/>
    <property type="match status" value="1"/>
</dbReference>
<dbReference type="RefSeq" id="WP_183961047.1">
    <property type="nucleotide sequence ID" value="NZ_JACHHP010000003.1"/>
</dbReference>
<dbReference type="GO" id="GO:0051205">
    <property type="term" value="P:protein insertion into membrane"/>
    <property type="evidence" value="ECO:0007669"/>
    <property type="project" value="UniProtKB-UniRule"/>
</dbReference>
<reference evidence="6 7" key="1">
    <citation type="submission" date="2020-08" db="EMBL/GenBank/DDBJ databases">
        <title>Genomic Encyclopedia of Type Strains, Phase IV (KMG-IV): sequencing the most valuable type-strain genomes for metagenomic binning, comparative biology and taxonomic classification.</title>
        <authorList>
            <person name="Goeker M."/>
        </authorList>
    </citation>
    <scope>NUCLEOTIDE SEQUENCE [LARGE SCALE GENOMIC DNA]</scope>
    <source>
        <strain evidence="6 7">DSM 24163</strain>
    </source>
</reference>
<evidence type="ECO:0000259" key="5">
    <source>
        <dbReference type="Pfam" id="PF13360"/>
    </source>
</evidence>
<comment type="similarity">
    <text evidence="4">Belongs to the BamB family.</text>
</comment>
<dbReference type="EMBL" id="JACHHP010000003">
    <property type="protein sequence ID" value="MBB5208522.1"/>
    <property type="molecule type" value="Genomic_DNA"/>
</dbReference>
<comment type="subcellular location">
    <subcellularLocation>
        <location evidence="4">Cell outer membrane</location>
        <topology evidence="4">Lipid-anchor</topology>
    </subcellularLocation>
</comment>
<dbReference type="HAMAP" id="MF_00923">
    <property type="entry name" value="OM_assembly_BamB"/>
    <property type="match status" value="1"/>
</dbReference>
<evidence type="ECO:0000256" key="1">
    <source>
        <dbReference type="ARBA" id="ARBA00022729"/>
    </source>
</evidence>
<evidence type="ECO:0000256" key="4">
    <source>
        <dbReference type="HAMAP-Rule" id="MF_00923"/>
    </source>
</evidence>
<dbReference type="Pfam" id="PF13360">
    <property type="entry name" value="PQQ_2"/>
    <property type="match status" value="1"/>
</dbReference>
<dbReference type="InterPro" id="IPR018391">
    <property type="entry name" value="PQQ_b-propeller_rpt"/>
</dbReference>
<dbReference type="InterPro" id="IPR002372">
    <property type="entry name" value="PQQ_rpt_dom"/>
</dbReference>
<dbReference type="PANTHER" id="PTHR34512:SF30">
    <property type="entry name" value="OUTER MEMBRANE PROTEIN ASSEMBLY FACTOR BAMB"/>
    <property type="match status" value="1"/>
</dbReference>
<dbReference type="InterPro" id="IPR011047">
    <property type="entry name" value="Quinoprotein_ADH-like_sf"/>
</dbReference>